<organism evidence="1 2">
    <name type="scientific">Fusicatenibacter saccharivorans</name>
    <dbReference type="NCBI Taxonomy" id="1150298"/>
    <lineage>
        <taxon>Bacteria</taxon>
        <taxon>Bacillati</taxon>
        <taxon>Bacillota</taxon>
        <taxon>Clostridia</taxon>
        <taxon>Lachnospirales</taxon>
        <taxon>Lachnospiraceae</taxon>
        <taxon>Fusicatenibacter</taxon>
    </lineage>
</organism>
<accession>A0A173WN33</accession>
<dbReference type="GO" id="GO:0016791">
    <property type="term" value="F:phosphatase activity"/>
    <property type="evidence" value="ECO:0007669"/>
    <property type="project" value="TreeGrafter"/>
</dbReference>
<evidence type="ECO:0000313" key="2">
    <source>
        <dbReference type="Proteomes" id="UP000095706"/>
    </source>
</evidence>
<dbReference type="Pfam" id="PF00300">
    <property type="entry name" value="His_Phos_1"/>
    <property type="match status" value="1"/>
</dbReference>
<dbReference type="CDD" id="cd07067">
    <property type="entry name" value="HP_PGM_like"/>
    <property type="match status" value="1"/>
</dbReference>
<dbReference type="InterPro" id="IPR029033">
    <property type="entry name" value="His_PPase_superfam"/>
</dbReference>
<dbReference type="InterPro" id="IPR013078">
    <property type="entry name" value="His_Pase_superF_clade-1"/>
</dbReference>
<dbReference type="SUPFAM" id="SSF53254">
    <property type="entry name" value="Phosphoglycerate mutase-like"/>
    <property type="match status" value="1"/>
</dbReference>
<dbReference type="PANTHER" id="PTHR48100">
    <property type="entry name" value="BROAD-SPECIFICITY PHOSPHATASE YOR283W-RELATED"/>
    <property type="match status" value="1"/>
</dbReference>
<dbReference type="Gene3D" id="3.40.50.1240">
    <property type="entry name" value="Phosphoglycerate mutase-like"/>
    <property type="match status" value="1"/>
</dbReference>
<name>A0A173WN33_9FIRM</name>
<protein>
    <submittedName>
        <fullName evidence="1">Bifunctional RNase H/acid phosphatase</fullName>
    </submittedName>
</protein>
<proteinExistence type="predicted"/>
<dbReference type="InterPro" id="IPR050275">
    <property type="entry name" value="PGM_Phosphatase"/>
</dbReference>
<dbReference type="RefSeq" id="WP_055225841.1">
    <property type="nucleotide sequence ID" value="NZ_CYYV01000001.1"/>
</dbReference>
<gene>
    <name evidence="1" type="ORF">ERS852406_00162</name>
</gene>
<dbReference type="AlphaFoldDB" id="A0A173WN33"/>
<dbReference type="Proteomes" id="UP000095706">
    <property type="component" value="Unassembled WGS sequence"/>
</dbReference>
<reference evidence="1 2" key="1">
    <citation type="submission" date="2015-09" db="EMBL/GenBank/DDBJ databases">
        <authorList>
            <consortium name="Pathogen Informatics"/>
        </authorList>
    </citation>
    <scope>NUCLEOTIDE SEQUENCE [LARGE SCALE GENOMIC DNA]</scope>
    <source>
        <strain evidence="1 2">2789STDY5608849</strain>
    </source>
</reference>
<dbReference type="SMART" id="SM00855">
    <property type="entry name" value="PGAM"/>
    <property type="match status" value="1"/>
</dbReference>
<evidence type="ECO:0000313" key="1">
    <source>
        <dbReference type="EMBL" id="CUN40942.1"/>
    </source>
</evidence>
<dbReference type="EMBL" id="CYYV01000001">
    <property type="protein sequence ID" value="CUN40942.1"/>
    <property type="molecule type" value="Genomic_DNA"/>
</dbReference>
<sequence length="192" mass="22111">MKKIFLMRHSIPEKGDMPNERIPLSEKGKALAVSKRNIFSNVDRCFSSPYRRAMETAEFIADHPVIVKELHERTIGDAREDFWLKQYEDHDFRNLGGESLNQVKVRMKAAIDSIVCQMEEGETALVVSHATAICAYLLSYCEIEVKDAENKVRKISFHGKEILNGRFRPADGFEILFENDIFSDIRVMGREK</sequence>